<feature type="transmembrane region" description="Helical" evidence="6">
    <location>
        <begin position="28"/>
        <end position="47"/>
    </location>
</feature>
<organism evidence="8 9">
    <name type="scientific">Actinobacillus suis</name>
    <dbReference type="NCBI Taxonomy" id="716"/>
    <lineage>
        <taxon>Bacteria</taxon>
        <taxon>Pseudomonadati</taxon>
        <taxon>Pseudomonadota</taxon>
        <taxon>Gammaproteobacteria</taxon>
        <taxon>Pasteurellales</taxon>
        <taxon>Pasteurellaceae</taxon>
        <taxon>Actinobacillus</taxon>
    </lineage>
</organism>
<evidence type="ECO:0000256" key="4">
    <source>
        <dbReference type="ARBA" id="ARBA00022989"/>
    </source>
</evidence>
<keyword evidence="3 6" id="KW-0812">Transmembrane</keyword>
<dbReference type="SUPFAM" id="SSF160355">
    <property type="entry name" value="Bacterial polysaccharide co-polymerase-like"/>
    <property type="match status" value="1"/>
</dbReference>
<keyword evidence="5 6" id="KW-0472">Membrane</keyword>
<evidence type="ECO:0000256" key="3">
    <source>
        <dbReference type="ARBA" id="ARBA00022692"/>
    </source>
</evidence>
<name>A0ABT1WW14_ACTSU</name>
<feature type="domain" description="Polysaccharide chain length determinant N-terminal" evidence="7">
    <location>
        <begin position="12"/>
        <end position="111"/>
    </location>
</feature>
<sequence>MDKSEQLQNNLDELDLMELFKVLWRKRLLIVFSAFLCALIAGVYTVVAKEKWTSTAEVVAPKLNNLGNYFSVRKEYARITNSDFKQSELVSDLFSKFNEALYAQNAREEFFWQSKVFRELVKNNEDENKARAIIGRLTQDDTVLTKPDPKKDPDTIGVKISFTAEQSTLAQDTLKDLIIFSNNKALVDSLNEFNIVFQEYVKALEFEHQLIEQTLTVQRNVQIENLQKALQIAKNAGIKDNISTYNNISVASDTKIPLTESKLSDGSYLFMLGEKSLQAQLDVAMAQKIIFPPRYYAIEEQLKKLDVLTVRIKDIKAQAFSYLASPSYPITKDGPRRAFILAIGFILGLVISSVIVLGMYFTQKQEE</sequence>
<keyword evidence="2" id="KW-1003">Cell membrane</keyword>
<feature type="transmembrane region" description="Helical" evidence="6">
    <location>
        <begin position="338"/>
        <end position="361"/>
    </location>
</feature>
<keyword evidence="9" id="KW-1185">Reference proteome</keyword>
<evidence type="ECO:0000256" key="1">
    <source>
        <dbReference type="ARBA" id="ARBA00004651"/>
    </source>
</evidence>
<evidence type="ECO:0000256" key="5">
    <source>
        <dbReference type="ARBA" id="ARBA00023136"/>
    </source>
</evidence>
<dbReference type="InterPro" id="IPR003856">
    <property type="entry name" value="LPS_length_determ_N"/>
</dbReference>
<dbReference type="Proteomes" id="UP001206331">
    <property type="component" value="Unassembled WGS sequence"/>
</dbReference>
<dbReference type="Gene3D" id="3.30.1890.10">
    <property type="entry name" value="FepE-like"/>
    <property type="match status" value="1"/>
</dbReference>
<accession>A0ABT1WW14</accession>
<dbReference type="EMBL" id="JAJUPA010000008">
    <property type="protein sequence ID" value="MCQ9630293.1"/>
    <property type="molecule type" value="Genomic_DNA"/>
</dbReference>
<reference evidence="8 9" key="1">
    <citation type="submission" date="2021-12" db="EMBL/GenBank/DDBJ databases">
        <title>Identification and characterization of A. suis stains in western Canada.</title>
        <authorList>
            <person name="Kulathunga D.G.R.S."/>
            <person name="De Oliveira Costa M."/>
        </authorList>
    </citation>
    <scope>NUCLEOTIDE SEQUENCE [LARGE SCALE GENOMIC DNA]</scope>
    <source>
        <strain evidence="8 9">18_292</strain>
    </source>
</reference>
<protein>
    <submittedName>
        <fullName evidence="8">Wzz/FepE/Etk N-terminal domain-containing protein</fullName>
    </submittedName>
</protein>
<comment type="caution">
    <text evidence="8">The sequence shown here is derived from an EMBL/GenBank/DDBJ whole genome shotgun (WGS) entry which is preliminary data.</text>
</comment>
<evidence type="ECO:0000259" key="7">
    <source>
        <dbReference type="Pfam" id="PF02706"/>
    </source>
</evidence>
<evidence type="ECO:0000313" key="8">
    <source>
        <dbReference type="EMBL" id="MCQ9630293.1"/>
    </source>
</evidence>
<evidence type="ECO:0000256" key="2">
    <source>
        <dbReference type="ARBA" id="ARBA00022475"/>
    </source>
</evidence>
<comment type="subcellular location">
    <subcellularLocation>
        <location evidence="1">Cell membrane</location>
        <topology evidence="1">Multi-pass membrane protein</topology>
    </subcellularLocation>
</comment>
<dbReference type="PANTHER" id="PTHR32309">
    <property type="entry name" value="TYROSINE-PROTEIN KINASE"/>
    <property type="match status" value="1"/>
</dbReference>
<dbReference type="RefSeq" id="WP_015674391.1">
    <property type="nucleotide sequence ID" value="NZ_JAJUOY010000009.1"/>
</dbReference>
<dbReference type="InterPro" id="IPR050445">
    <property type="entry name" value="Bact_polysacc_biosynth/exp"/>
</dbReference>
<keyword evidence="4 6" id="KW-1133">Transmembrane helix</keyword>
<dbReference type="Pfam" id="PF02706">
    <property type="entry name" value="Wzz"/>
    <property type="match status" value="1"/>
</dbReference>
<evidence type="ECO:0000313" key="9">
    <source>
        <dbReference type="Proteomes" id="UP001206331"/>
    </source>
</evidence>
<proteinExistence type="predicted"/>
<gene>
    <name evidence="8" type="ORF">LZL92_08335</name>
</gene>
<dbReference type="PANTHER" id="PTHR32309:SF13">
    <property type="entry name" value="FERRIC ENTEROBACTIN TRANSPORT PROTEIN FEPE"/>
    <property type="match status" value="1"/>
</dbReference>
<evidence type="ECO:0000256" key="6">
    <source>
        <dbReference type="SAM" id="Phobius"/>
    </source>
</evidence>